<dbReference type="Proteomes" id="UP000033918">
    <property type="component" value="Unassembled WGS sequence"/>
</dbReference>
<comment type="caution">
    <text evidence="2">The sequence shown here is derived from an EMBL/GenBank/DDBJ whole genome shotgun (WGS) entry which is preliminary data.</text>
</comment>
<dbReference type="Pfam" id="PF00534">
    <property type="entry name" value="Glycos_transf_1"/>
    <property type="match status" value="1"/>
</dbReference>
<protein>
    <recommendedName>
        <fullName evidence="1">Glycosyl transferase family 1 domain-containing protein</fullName>
    </recommendedName>
</protein>
<proteinExistence type="predicted"/>
<sequence>MTTSVLHALATGLPTITSNHGAFSEQIIEGQNGFMVNEGDYEALAQKILFMVEHPELWPSLGRFGRDHVKKNFNFEALIDQQADLYRKIIEEK</sequence>
<evidence type="ECO:0000313" key="2">
    <source>
        <dbReference type="EMBL" id="KKR88694.1"/>
    </source>
</evidence>
<dbReference type="InterPro" id="IPR001296">
    <property type="entry name" value="Glyco_trans_1"/>
</dbReference>
<organism evidence="2 3">
    <name type="scientific">Candidatus Wolfebacteria bacterium GW2011_GWB1_41_12</name>
    <dbReference type="NCBI Taxonomy" id="1619006"/>
    <lineage>
        <taxon>Bacteria</taxon>
        <taxon>Candidatus Wolfeibacteriota</taxon>
    </lineage>
</organism>
<gene>
    <name evidence="2" type="ORF">UU38_C0004G0056</name>
</gene>
<dbReference type="SUPFAM" id="SSF53756">
    <property type="entry name" value="UDP-Glycosyltransferase/glycogen phosphorylase"/>
    <property type="match status" value="1"/>
</dbReference>
<name>A0A0G0UIT6_9BACT</name>
<dbReference type="AlphaFoldDB" id="A0A0G0UIT6"/>
<reference evidence="2 3" key="1">
    <citation type="journal article" date="2015" name="Nature">
        <title>rRNA introns, odd ribosomes, and small enigmatic genomes across a large radiation of phyla.</title>
        <authorList>
            <person name="Brown C.T."/>
            <person name="Hug L.A."/>
            <person name="Thomas B.C."/>
            <person name="Sharon I."/>
            <person name="Castelle C.J."/>
            <person name="Singh A."/>
            <person name="Wilkins M.J."/>
            <person name="Williams K.H."/>
            <person name="Banfield J.F."/>
        </authorList>
    </citation>
    <scope>NUCLEOTIDE SEQUENCE [LARGE SCALE GENOMIC DNA]</scope>
</reference>
<dbReference type="Gene3D" id="3.40.50.2000">
    <property type="entry name" value="Glycogen Phosphorylase B"/>
    <property type="match status" value="2"/>
</dbReference>
<feature type="domain" description="Glycosyl transferase family 1" evidence="1">
    <location>
        <begin position="4"/>
        <end position="65"/>
    </location>
</feature>
<accession>A0A0G0UIT6</accession>
<evidence type="ECO:0000259" key="1">
    <source>
        <dbReference type="Pfam" id="PF00534"/>
    </source>
</evidence>
<dbReference type="PANTHER" id="PTHR12526:SF630">
    <property type="entry name" value="GLYCOSYLTRANSFERASE"/>
    <property type="match status" value="1"/>
</dbReference>
<evidence type="ECO:0000313" key="3">
    <source>
        <dbReference type="Proteomes" id="UP000033918"/>
    </source>
</evidence>
<dbReference type="GO" id="GO:0016757">
    <property type="term" value="F:glycosyltransferase activity"/>
    <property type="evidence" value="ECO:0007669"/>
    <property type="project" value="InterPro"/>
</dbReference>
<dbReference type="PANTHER" id="PTHR12526">
    <property type="entry name" value="GLYCOSYLTRANSFERASE"/>
    <property type="match status" value="1"/>
</dbReference>
<dbReference type="EMBL" id="LCAK01000004">
    <property type="protein sequence ID" value="KKR88694.1"/>
    <property type="molecule type" value="Genomic_DNA"/>
</dbReference>